<keyword evidence="9" id="KW-1185">Reference proteome</keyword>
<keyword evidence="3" id="KW-0560">Oxidoreductase</keyword>
<dbReference type="InterPro" id="IPR023210">
    <property type="entry name" value="NADP_OxRdtase_dom"/>
</dbReference>
<dbReference type="PANTHER" id="PTHR43827:SF3">
    <property type="entry name" value="NADP-DEPENDENT OXIDOREDUCTASE DOMAIN-CONTAINING PROTEIN"/>
    <property type="match status" value="1"/>
</dbReference>
<dbReference type="PRINTS" id="PR00069">
    <property type="entry name" value="ALDKETRDTASE"/>
</dbReference>
<dbReference type="FunFam" id="3.20.20.100:FF:000002">
    <property type="entry name" value="2,5-diketo-D-gluconic acid reductase A"/>
    <property type="match status" value="1"/>
</dbReference>
<dbReference type="PIRSF" id="PIRSF000097">
    <property type="entry name" value="AKR"/>
    <property type="match status" value="1"/>
</dbReference>
<comment type="similarity">
    <text evidence="1">Belongs to the aldo/keto reductase family.</text>
</comment>
<sequence length="320" mass="35672">MAADIPYFNLSDGTKMPSIGLGCWMGAPGGAERVSEMCRKAIIVGYRHFDTAAGYGNEKEVGKAIRESGIPRSEFYITTKLGWEHHRVQECFEESLDNLDCEYVDLFLMHWPQTYEPGTQNVLPPEASPTIVDTWKDMEKLLGTSKVKSLGVSNFSVKTLEQLLPHCSVRPVVNQVEMHPFLPQNALKAFCDSQGILLTAYSPLGRPAGPEQAISIFNNATVKKLSEKSNIDIGQLLLSWGVQRGTVVIPKTENETRMKQNLTILKLSDEDMKVLDQVHREPGMHRTLCHNHPSRTGGVVFGWTYEQLGWDLTKGGVVPM</sequence>
<dbReference type="PROSITE" id="PS00062">
    <property type="entry name" value="ALDOKETO_REDUCTASE_2"/>
    <property type="match status" value="1"/>
</dbReference>
<dbReference type="Gene3D" id="3.20.20.100">
    <property type="entry name" value="NADP-dependent oxidoreductase domain"/>
    <property type="match status" value="1"/>
</dbReference>
<dbReference type="CDD" id="cd19071">
    <property type="entry name" value="AKR_AKR1-5-like"/>
    <property type="match status" value="1"/>
</dbReference>
<keyword evidence="2" id="KW-0521">NADP</keyword>
<evidence type="ECO:0000259" key="7">
    <source>
        <dbReference type="Pfam" id="PF00248"/>
    </source>
</evidence>
<evidence type="ECO:0000256" key="1">
    <source>
        <dbReference type="ARBA" id="ARBA00007905"/>
    </source>
</evidence>
<reference evidence="8" key="1">
    <citation type="journal article" date="2019" name="Environ. Microbiol.">
        <title>Fungal ecological strategies reflected in gene transcription - a case study of two litter decomposers.</title>
        <authorList>
            <person name="Barbi F."/>
            <person name="Kohler A."/>
            <person name="Barry K."/>
            <person name="Baskaran P."/>
            <person name="Daum C."/>
            <person name="Fauchery L."/>
            <person name="Ihrmark K."/>
            <person name="Kuo A."/>
            <person name="LaButti K."/>
            <person name="Lipzen A."/>
            <person name="Morin E."/>
            <person name="Grigoriev I.V."/>
            <person name="Henrissat B."/>
            <person name="Lindahl B."/>
            <person name="Martin F."/>
        </authorList>
    </citation>
    <scope>NUCLEOTIDE SEQUENCE</scope>
    <source>
        <strain evidence="8">JB14</strain>
    </source>
</reference>
<proteinExistence type="inferred from homology"/>
<dbReference type="EMBL" id="ML769424">
    <property type="protein sequence ID" value="KAE9403562.1"/>
    <property type="molecule type" value="Genomic_DNA"/>
</dbReference>
<gene>
    <name evidence="8" type="ORF">BT96DRAFT_917479</name>
</gene>
<dbReference type="Pfam" id="PF00248">
    <property type="entry name" value="Aldo_ket_red"/>
    <property type="match status" value="1"/>
</dbReference>
<dbReference type="AlphaFoldDB" id="A0A6A4HWA1"/>
<dbReference type="GO" id="GO:0016616">
    <property type="term" value="F:oxidoreductase activity, acting on the CH-OH group of donors, NAD or NADP as acceptor"/>
    <property type="evidence" value="ECO:0007669"/>
    <property type="project" value="UniProtKB-ARBA"/>
</dbReference>
<feature type="domain" description="NADP-dependent oxidoreductase" evidence="7">
    <location>
        <begin position="19"/>
        <end position="278"/>
    </location>
</feature>
<evidence type="ECO:0000256" key="2">
    <source>
        <dbReference type="ARBA" id="ARBA00022857"/>
    </source>
</evidence>
<evidence type="ECO:0000256" key="6">
    <source>
        <dbReference type="PIRSR" id="PIRSR000097-3"/>
    </source>
</evidence>
<feature type="active site" description="Proton donor" evidence="4">
    <location>
        <position position="55"/>
    </location>
</feature>
<evidence type="ECO:0000256" key="5">
    <source>
        <dbReference type="PIRSR" id="PIRSR000097-2"/>
    </source>
</evidence>
<evidence type="ECO:0000256" key="4">
    <source>
        <dbReference type="PIRSR" id="PIRSR000097-1"/>
    </source>
</evidence>
<dbReference type="SUPFAM" id="SSF51430">
    <property type="entry name" value="NAD(P)-linked oxidoreductase"/>
    <property type="match status" value="1"/>
</dbReference>
<protein>
    <submittedName>
        <fullName evidence="8">Aldo/keto reductase</fullName>
    </submittedName>
</protein>
<dbReference type="InterPro" id="IPR020471">
    <property type="entry name" value="AKR"/>
</dbReference>
<dbReference type="PROSITE" id="PS00798">
    <property type="entry name" value="ALDOKETO_REDUCTASE_1"/>
    <property type="match status" value="1"/>
</dbReference>
<organism evidence="8 9">
    <name type="scientific">Gymnopus androsaceus JB14</name>
    <dbReference type="NCBI Taxonomy" id="1447944"/>
    <lineage>
        <taxon>Eukaryota</taxon>
        <taxon>Fungi</taxon>
        <taxon>Dikarya</taxon>
        <taxon>Basidiomycota</taxon>
        <taxon>Agaricomycotina</taxon>
        <taxon>Agaricomycetes</taxon>
        <taxon>Agaricomycetidae</taxon>
        <taxon>Agaricales</taxon>
        <taxon>Marasmiineae</taxon>
        <taxon>Omphalotaceae</taxon>
        <taxon>Gymnopus</taxon>
    </lineage>
</organism>
<evidence type="ECO:0000313" key="8">
    <source>
        <dbReference type="EMBL" id="KAE9403562.1"/>
    </source>
</evidence>
<name>A0A6A4HWA1_9AGAR</name>
<dbReference type="PANTHER" id="PTHR43827">
    <property type="entry name" value="2,5-DIKETO-D-GLUCONIC ACID REDUCTASE"/>
    <property type="match status" value="1"/>
</dbReference>
<dbReference type="Proteomes" id="UP000799118">
    <property type="component" value="Unassembled WGS sequence"/>
</dbReference>
<dbReference type="OrthoDB" id="5945798at2759"/>
<dbReference type="InterPro" id="IPR036812">
    <property type="entry name" value="NAD(P)_OxRdtase_dom_sf"/>
</dbReference>
<feature type="site" description="Lowers pKa of active site Tyr" evidence="6">
    <location>
        <position position="80"/>
    </location>
</feature>
<evidence type="ECO:0000313" key="9">
    <source>
        <dbReference type="Proteomes" id="UP000799118"/>
    </source>
</evidence>
<feature type="binding site" evidence="5">
    <location>
        <position position="110"/>
    </location>
    <ligand>
        <name>substrate</name>
    </ligand>
</feature>
<accession>A0A6A4HWA1</accession>
<evidence type="ECO:0000256" key="3">
    <source>
        <dbReference type="ARBA" id="ARBA00023002"/>
    </source>
</evidence>
<dbReference type="InterPro" id="IPR018170">
    <property type="entry name" value="Aldo/ket_reductase_CS"/>
</dbReference>